<dbReference type="EMBL" id="CP054856">
    <property type="protein sequence ID" value="QVM86029.1"/>
    <property type="molecule type" value="Genomic_DNA"/>
</dbReference>
<dbReference type="InterPro" id="IPR048764">
    <property type="entry name" value="PylC_N"/>
</dbReference>
<protein>
    <submittedName>
        <fullName evidence="5">ATP-grasp domain-containing protein</fullName>
    </submittedName>
</protein>
<reference evidence="5 6" key="1">
    <citation type="journal article" date="2021" name="Int. J. Syst. Evol. Microbiol.">
        <title>Novosphingobium decolorationis sp. nov., an aniline blue-decolourizing bacterium isolated from East Pacific sediment.</title>
        <authorList>
            <person name="Chen X."/>
            <person name="Dong B."/>
            <person name="Chen T."/>
            <person name="Ren N."/>
            <person name="Wang J."/>
            <person name="Xu Y."/>
            <person name="Yang J."/>
            <person name="Zhu S."/>
            <person name="Chen J."/>
        </authorList>
    </citation>
    <scope>NUCLEOTIDE SEQUENCE [LARGE SCALE GENOMIC DNA]</scope>
    <source>
        <strain evidence="5 6">502str22</strain>
    </source>
</reference>
<evidence type="ECO:0000256" key="2">
    <source>
        <dbReference type="ARBA" id="ARBA00022741"/>
    </source>
</evidence>
<dbReference type="PANTHER" id="PTHR43585:SF2">
    <property type="entry name" value="ATP-GRASP ENZYME FSQD"/>
    <property type="match status" value="1"/>
</dbReference>
<evidence type="ECO:0000259" key="4">
    <source>
        <dbReference type="Pfam" id="PF21360"/>
    </source>
</evidence>
<dbReference type="Gene3D" id="3.30.470.20">
    <property type="entry name" value="ATP-grasp fold, B domain"/>
    <property type="match status" value="1"/>
</dbReference>
<evidence type="ECO:0000256" key="3">
    <source>
        <dbReference type="ARBA" id="ARBA00022840"/>
    </source>
</evidence>
<accession>A0ABX8EBY1</accession>
<dbReference type="InterPro" id="IPR013815">
    <property type="entry name" value="ATP_grasp_subdomain_1"/>
</dbReference>
<organism evidence="5 6">
    <name type="scientific">Novosphingobium decolorationis</name>
    <dbReference type="NCBI Taxonomy" id="2698673"/>
    <lineage>
        <taxon>Bacteria</taxon>
        <taxon>Pseudomonadati</taxon>
        <taxon>Pseudomonadota</taxon>
        <taxon>Alphaproteobacteria</taxon>
        <taxon>Sphingomonadales</taxon>
        <taxon>Sphingomonadaceae</taxon>
        <taxon>Novosphingobium</taxon>
    </lineage>
</organism>
<keyword evidence="1" id="KW-0436">Ligase</keyword>
<proteinExistence type="predicted"/>
<name>A0ABX8EBY1_9SPHN</name>
<keyword evidence="2" id="KW-0547">Nucleotide-binding</keyword>
<evidence type="ECO:0000313" key="5">
    <source>
        <dbReference type="EMBL" id="QVM86029.1"/>
    </source>
</evidence>
<dbReference type="PANTHER" id="PTHR43585">
    <property type="entry name" value="FUMIPYRROLE BIOSYNTHESIS PROTEIN C"/>
    <property type="match status" value="1"/>
</dbReference>
<keyword evidence="3" id="KW-0067">ATP-binding</keyword>
<dbReference type="InterPro" id="IPR052032">
    <property type="entry name" value="ATP-dep_AA_Ligase"/>
</dbReference>
<keyword evidence="6" id="KW-1185">Reference proteome</keyword>
<gene>
    <name evidence="5" type="ORF">HT578_04910</name>
</gene>
<evidence type="ECO:0000256" key="1">
    <source>
        <dbReference type="ARBA" id="ARBA00022598"/>
    </source>
</evidence>
<feature type="domain" description="PylC N-terminal" evidence="4">
    <location>
        <begin position="4"/>
        <end position="102"/>
    </location>
</feature>
<dbReference type="Pfam" id="PF21360">
    <property type="entry name" value="PylC-like_N"/>
    <property type="match status" value="1"/>
</dbReference>
<dbReference type="Gene3D" id="3.40.50.20">
    <property type="match status" value="1"/>
</dbReference>
<dbReference type="SUPFAM" id="SSF56059">
    <property type="entry name" value="Glutathione synthetase ATP-binding domain-like"/>
    <property type="match status" value="1"/>
</dbReference>
<dbReference type="Gene3D" id="3.30.1490.20">
    <property type="entry name" value="ATP-grasp fold, A domain"/>
    <property type="match status" value="1"/>
</dbReference>
<dbReference type="Pfam" id="PF15632">
    <property type="entry name" value="ATPgrasp_Ter"/>
    <property type="match status" value="1"/>
</dbReference>
<evidence type="ECO:0000313" key="6">
    <source>
        <dbReference type="Proteomes" id="UP000677126"/>
    </source>
</evidence>
<dbReference type="Proteomes" id="UP000677126">
    <property type="component" value="Chromosome"/>
</dbReference>
<sequence length="319" mass="34460">MLRVLFTSAGRRVELTRCFRRAGTVLDVAIEVHACDLTPHLSAACLDADASFAVPRCTSPDYVPRLLDYCRANGIDLLVPTIDTELEALAAAREDFAAVGTLVHVSAPETIAIVRDKARTTEVLERAGVPVPRTAPIEAVRAAPGDWSWPLFAKPVGGSASRGIGVLEGPGDICALYEEPMLVQDLLEGPEYTINMYLDGEGHMLCAIPHERLSVRAGEVEKGRTLRDPRMIEIAEAIAQTLPGAQGALCFQLIDDPCHGLRVFEINARFGGGYPLADHAGGRFAENLLRRVLGRAPVDPSDWRAGVTMVRYDAAHFVG</sequence>